<dbReference type="SUPFAM" id="SSF53098">
    <property type="entry name" value="Ribonuclease H-like"/>
    <property type="match status" value="1"/>
</dbReference>
<feature type="non-terminal residue" evidence="1">
    <location>
        <position position="1"/>
    </location>
</feature>
<dbReference type="AlphaFoldDB" id="A0A6G0VHY7"/>
<dbReference type="OrthoDB" id="6580350at2759"/>
<proteinExistence type="predicted"/>
<gene>
    <name evidence="1" type="ORF">FWK35_00037920</name>
</gene>
<dbReference type="PANTHER" id="PTHR37162:SF1">
    <property type="entry name" value="BED-TYPE DOMAIN-CONTAINING PROTEIN"/>
    <property type="match status" value="1"/>
</dbReference>
<feature type="non-terminal residue" evidence="1">
    <location>
        <position position="288"/>
    </location>
</feature>
<keyword evidence="2" id="KW-1185">Reference proteome</keyword>
<dbReference type="EMBL" id="VUJU01017533">
    <property type="protein sequence ID" value="KAF0682378.1"/>
    <property type="molecule type" value="Genomic_DNA"/>
</dbReference>
<name>A0A6G0VHY7_APHCR</name>
<dbReference type="Proteomes" id="UP000478052">
    <property type="component" value="Unassembled WGS sequence"/>
</dbReference>
<sequence>VAGDPSKGYCKYCYCTVRARRADLLSHIETKKHKSAAGSVRIHSHDKSKINFGPPCHKTAHAEASLALFISAHCSILPIDHLTEICKLQFPGKPADNLQLHRTKCTSIVNNVLAPFFLNDLKNDIGDSKFSLLIDESTDISVTKYLGIAIIYYSSSLKQCNAESIVESVKLSLNKYNLNIKNLIGLGTDNASVMVGVNKGVHELLKRLNPYIILVRCVCHSIQLATYHACSETLPRHLDFLVSETYNWFSKSTLRQQSYQNLFKVLNDNQTPLKIVRACNTRWLSIET</sequence>
<organism evidence="1 2">
    <name type="scientific">Aphis craccivora</name>
    <name type="common">Cowpea aphid</name>
    <dbReference type="NCBI Taxonomy" id="307492"/>
    <lineage>
        <taxon>Eukaryota</taxon>
        <taxon>Metazoa</taxon>
        <taxon>Ecdysozoa</taxon>
        <taxon>Arthropoda</taxon>
        <taxon>Hexapoda</taxon>
        <taxon>Insecta</taxon>
        <taxon>Pterygota</taxon>
        <taxon>Neoptera</taxon>
        <taxon>Paraneoptera</taxon>
        <taxon>Hemiptera</taxon>
        <taxon>Sternorrhyncha</taxon>
        <taxon>Aphidomorpha</taxon>
        <taxon>Aphidoidea</taxon>
        <taxon>Aphididae</taxon>
        <taxon>Aphidini</taxon>
        <taxon>Aphis</taxon>
        <taxon>Aphis</taxon>
    </lineage>
</organism>
<evidence type="ECO:0008006" key="3">
    <source>
        <dbReference type="Google" id="ProtNLM"/>
    </source>
</evidence>
<comment type="caution">
    <text evidence="1">The sequence shown here is derived from an EMBL/GenBank/DDBJ whole genome shotgun (WGS) entry which is preliminary data.</text>
</comment>
<protein>
    <recommendedName>
        <fullName evidence="3">DUF4371 domain-containing protein</fullName>
    </recommendedName>
</protein>
<evidence type="ECO:0000313" key="1">
    <source>
        <dbReference type="EMBL" id="KAF0682378.1"/>
    </source>
</evidence>
<reference evidence="1 2" key="1">
    <citation type="submission" date="2019-08" db="EMBL/GenBank/DDBJ databases">
        <title>Whole genome of Aphis craccivora.</title>
        <authorList>
            <person name="Voronova N.V."/>
            <person name="Shulinski R.S."/>
            <person name="Bandarenka Y.V."/>
            <person name="Zhorov D.G."/>
            <person name="Warner D."/>
        </authorList>
    </citation>
    <scope>NUCLEOTIDE SEQUENCE [LARGE SCALE GENOMIC DNA]</scope>
    <source>
        <strain evidence="1">180601</strain>
        <tissue evidence="1">Whole Body</tissue>
    </source>
</reference>
<accession>A0A6G0VHY7</accession>
<evidence type="ECO:0000313" key="2">
    <source>
        <dbReference type="Proteomes" id="UP000478052"/>
    </source>
</evidence>
<dbReference type="PANTHER" id="PTHR37162">
    <property type="entry name" value="HAT FAMILY DIMERISATION DOMAINCONTAINING PROTEIN-RELATED"/>
    <property type="match status" value="1"/>
</dbReference>
<dbReference type="InterPro" id="IPR012337">
    <property type="entry name" value="RNaseH-like_sf"/>
</dbReference>